<accession>A0A5D0TQM2</accession>
<evidence type="ECO:0000313" key="2">
    <source>
        <dbReference type="EMBL" id="TYC08601.1"/>
    </source>
</evidence>
<evidence type="ECO:0000313" key="3">
    <source>
        <dbReference type="Proteomes" id="UP000322634"/>
    </source>
</evidence>
<proteinExistence type="predicted"/>
<comment type="caution">
    <text evidence="2">The sequence shown here is derived from an EMBL/GenBank/DDBJ whole genome shotgun (WGS) entry which is preliminary data.</text>
</comment>
<evidence type="ECO:0000256" key="1">
    <source>
        <dbReference type="SAM" id="MobiDB-lite"/>
    </source>
</evidence>
<dbReference type="EMBL" id="VSFF01000016">
    <property type="protein sequence ID" value="TYC08601.1"/>
    <property type="molecule type" value="Genomic_DNA"/>
</dbReference>
<dbReference type="RefSeq" id="WP_148354904.1">
    <property type="nucleotide sequence ID" value="NZ_JBHSBF010000002.1"/>
</dbReference>
<feature type="region of interest" description="Disordered" evidence="1">
    <location>
        <begin position="27"/>
        <end position="79"/>
    </location>
</feature>
<dbReference type="Proteomes" id="UP000322634">
    <property type="component" value="Unassembled WGS sequence"/>
</dbReference>
<organism evidence="2 3">
    <name type="scientific">Actinomadura syzygii</name>
    <dbReference type="NCBI Taxonomy" id="1427538"/>
    <lineage>
        <taxon>Bacteria</taxon>
        <taxon>Bacillati</taxon>
        <taxon>Actinomycetota</taxon>
        <taxon>Actinomycetes</taxon>
        <taxon>Streptosporangiales</taxon>
        <taxon>Thermomonosporaceae</taxon>
        <taxon>Actinomadura</taxon>
    </lineage>
</organism>
<reference evidence="2 3" key="1">
    <citation type="submission" date="2019-08" db="EMBL/GenBank/DDBJ databases">
        <title>Actinomadura sp. nov. CYP1-5 isolated from mountain soil.</title>
        <authorList>
            <person name="Songsumanus A."/>
            <person name="Kuncharoen N."/>
            <person name="Kudo T."/>
            <person name="Yuki M."/>
            <person name="Igarashi Y."/>
            <person name="Tanasupawat S."/>
        </authorList>
    </citation>
    <scope>NUCLEOTIDE SEQUENCE [LARGE SCALE GENOMIC DNA]</scope>
    <source>
        <strain evidence="2 3">GKU157</strain>
    </source>
</reference>
<sequence length="79" mass="8431">MTNEDSALGRTAAVICLILTLFAPELPLGDASRPLSNDRLDSAMNEQAQAGTRRPPRQGSNAMQEALSPFCSPGMRQSV</sequence>
<name>A0A5D0TQM2_9ACTN</name>
<protein>
    <submittedName>
        <fullName evidence="2">Uncharacterized protein</fullName>
    </submittedName>
</protein>
<dbReference type="AlphaFoldDB" id="A0A5D0TQM2"/>
<gene>
    <name evidence="2" type="ORF">FXF65_37545</name>
</gene>
<keyword evidence="3" id="KW-1185">Reference proteome</keyword>